<name>A0A5B7FVT4_PORTR</name>
<gene>
    <name evidence="2" type="ORF">E2C01_042816</name>
</gene>
<keyword evidence="3" id="KW-1185">Reference proteome</keyword>
<comment type="caution">
    <text evidence="2">The sequence shown here is derived from an EMBL/GenBank/DDBJ whole genome shotgun (WGS) entry which is preliminary data.</text>
</comment>
<feature type="region of interest" description="Disordered" evidence="1">
    <location>
        <begin position="40"/>
        <end position="68"/>
    </location>
</feature>
<organism evidence="2 3">
    <name type="scientific">Portunus trituberculatus</name>
    <name type="common">Swimming crab</name>
    <name type="synonym">Neptunus trituberculatus</name>
    <dbReference type="NCBI Taxonomy" id="210409"/>
    <lineage>
        <taxon>Eukaryota</taxon>
        <taxon>Metazoa</taxon>
        <taxon>Ecdysozoa</taxon>
        <taxon>Arthropoda</taxon>
        <taxon>Crustacea</taxon>
        <taxon>Multicrustacea</taxon>
        <taxon>Malacostraca</taxon>
        <taxon>Eumalacostraca</taxon>
        <taxon>Eucarida</taxon>
        <taxon>Decapoda</taxon>
        <taxon>Pleocyemata</taxon>
        <taxon>Brachyura</taxon>
        <taxon>Eubrachyura</taxon>
        <taxon>Portunoidea</taxon>
        <taxon>Portunidae</taxon>
        <taxon>Portuninae</taxon>
        <taxon>Portunus</taxon>
    </lineage>
</organism>
<feature type="compositionally biased region" description="Basic and acidic residues" evidence="1">
    <location>
        <begin position="58"/>
        <end position="68"/>
    </location>
</feature>
<protein>
    <submittedName>
        <fullName evidence="2">Uncharacterized protein</fullName>
    </submittedName>
</protein>
<dbReference type="AlphaFoldDB" id="A0A5B7FVT4"/>
<feature type="compositionally biased region" description="Acidic residues" evidence="1">
    <location>
        <begin position="45"/>
        <end position="57"/>
    </location>
</feature>
<dbReference type="EMBL" id="VSRR010008621">
    <property type="protein sequence ID" value="MPC49028.1"/>
    <property type="molecule type" value="Genomic_DNA"/>
</dbReference>
<dbReference type="Proteomes" id="UP000324222">
    <property type="component" value="Unassembled WGS sequence"/>
</dbReference>
<evidence type="ECO:0000313" key="3">
    <source>
        <dbReference type="Proteomes" id="UP000324222"/>
    </source>
</evidence>
<reference evidence="2 3" key="1">
    <citation type="submission" date="2019-05" db="EMBL/GenBank/DDBJ databases">
        <title>Another draft genome of Portunus trituberculatus and its Hox gene families provides insights of decapod evolution.</title>
        <authorList>
            <person name="Jeong J.-H."/>
            <person name="Song I."/>
            <person name="Kim S."/>
            <person name="Choi T."/>
            <person name="Kim D."/>
            <person name="Ryu S."/>
            <person name="Kim W."/>
        </authorList>
    </citation>
    <scope>NUCLEOTIDE SEQUENCE [LARGE SCALE GENOMIC DNA]</scope>
    <source>
        <tissue evidence="2">Muscle</tissue>
    </source>
</reference>
<accession>A0A5B7FVT4</accession>
<evidence type="ECO:0000256" key="1">
    <source>
        <dbReference type="SAM" id="MobiDB-lite"/>
    </source>
</evidence>
<sequence>MEEEEKMRSRSGIGHGVKVQYLGGVDWLWDGILIGFDAPDTGGMLEEDDTEEEEFDEERTLPIDKGSV</sequence>
<evidence type="ECO:0000313" key="2">
    <source>
        <dbReference type="EMBL" id="MPC49028.1"/>
    </source>
</evidence>
<proteinExistence type="predicted"/>